<evidence type="ECO:0000313" key="8">
    <source>
        <dbReference type="Proteomes" id="UP000579523"/>
    </source>
</evidence>
<comment type="caution">
    <text evidence="7">The sequence shown here is derived from an EMBL/GenBank/DDBJ whole genome shotgun (WGS) entry which is preliminary data.</text>
</comment>
<evidence type="ECO:0000313" key="7">
    <source>
        <dbReference type="EMBL" id="MBB4901664.1"/>
    </source>
</evidence>
<keyword evidence="2" id="KW-0560">Oxidoreductase</keyword>
<dbReference type="EMBL" id="JACHJI010000011">
    <property type="protein sequence ID" value="MBB4901664.1"/>
    <property type="molecule type" value="Genomic_DNA"/>
</dbReference>
<dbReference type="Pfam" id="PF02668">
    <property type="entry name" value="TauD"/>
    <property type="match status" value="1"/>
</dbReference>
<organism evidence="7 8">
    <name type="scientific">Streptomyces griseomycini</name>
    <dbReference type="NCBI Taxonomy" id="66895"/>
    <lineage>
        <taxon>Bacteria</taxon>
        <taxon>Bacillati</taxon>
        <taxon>Actinomycetota</taxon>
        <taxon>Actinomycetes</taxon>
        <taxon>Kitasatosporales</taxon>
        <taxon>Streptomycetaceae</taxon>
        <taxon>Streptomyces</taxon>
    </lineage>
</organism>
<dbReference type="AlphaFoldDB" id="A0A7W7V981"/>
<dbReference type="PANTHER" id="PTHR10696:SF56">
    <property type="entry name" value="TAUD_TFDA-LIKE DOMAIN-CONTAINING PROTEIN"/>
    <property type="match status" value="1"/>
</dbReference>
<comment type="cofactor">
    <cofactor evidence="1">
        <name>Fe(2+)</name>
        <dbReference type="ChEBI" id="CHEBI:29033"/>
    </cofactor>
</comment>
<proteinExistence type="predicted"/>
<feature type="region of interest" description="Disordered" evidence="5">
    <location>
        <begin position="23"/>
        <end position="44"/>
    </location>
</feature>
<dbReference type="Gene3D" id="3.60.130.10">
    <property type="entry name" value="Clavaminate synthase-like"/>
    <property type="match status" value="1"/>
</dbReference>
<dbReference type="GO" id="GO:0016491">
    <property type="term" value="F:oxidoreductase activity"/>
    <property type="evidence" value="ECO:0007669"/>
    <property type="project" value="UniProtKB-KW"/>
</dbReference>
<evidence type="ECO:0000256" key="5">
    <source>
        <dbReference type="SAM" id="MobiDB-lite"/>
    </source>
</evidence>
<dbReference type="RefSeq" id="WP_193474793.1">
    <property type="nucleotide sequence ID" value="NZ_BMTI01000014.1"/>
</dbReference>
<dbReference type="Proteomes" id="UP000579523">
    <property type="component" value="Unassembled WGS sequence"/>
</dbReference>
<feature type="domain" description="TauD/TfdA-like" evidence="6">
    <location>
        <begin position="46"/>
        <end position="327"/>
    </location>
</feature>
<accession>A0A7W7V981</accession>
<evidence type="ECO:0000256" key="3">
    <source>
        <dbReference type="ARBA" id="ARBA00023004"/>
    </source>
</evidence>
<evidence type="ECO:0000256" key="4">
    <source>
        <dbReference type="ARBA" id="ARBA00023194"/>
    </source>
</evidence>
<evidence type="ECO:0000256" key="1">
    <source>
        <dbReference type="ARBA" id="ARBA00001954"/>
    </source>
</evidence>
<dbReference type="InterPro" id="IPR003819">
    <property type="entry name" value="TauD/TfdA-like"/>
</dbReference>
<keyword evidence="4" id="KW-0045">Antibiotic biosynthesis</keyword>
<reference evidence="7 8" key="1">
    <citation type="submission" date="2020-08" db="EMBL/GenBank/DDBJ databases">
        <title>Genomic Encyclopedia of Type Strains, Phase III (KMG-III): the genomes of soil and plant-associated and newly described type strains.</title>
        <authorList>
            <person name="Whitman W."/>
        </authorList>
    </citation>
    <scope>NUCLEOTIDE SEQUENCE [LARGE SCALE GENOMIC DNA]</scope>
    <source>
        <strain evidence="7 8">CECT 3273</strain>
    </source>
</reference>
<protein>
    <recommendedName>
        <fullName evidence="6">TauD/TfdA-like domain-containing protein</fullName>
    </recommendedName>
</protein>
<name>A0A7W7V981_9ACTN</name>
<gene>
    <name evidence="7" type="ORF">FHS37_005752</name>
</gene>
<evidence type="ECO:0000256" key="2">
    <source>
        <dbReference type="ARBA" id="ARBA00023002"/>
    </source>
</evidence>
<dbReference type="SUPFAM" id="SSF51197">
    <property type="entry name" value="Clavaminate synthase-like"/>
    <property type="match status" value="1"/>
</dbReference>
<sequence length="346" mass="37945">MSLPTSTAPTPAAVPARLGTALDVHHGKPPVLHAHPHASEDAPGWAAEHRHTLRGLVTEHGALLVRGLGLRDTGQAGAVFQHLAPGLMTEREAFAPRRACAPGVYSSTAWPANQPMCMHHELSYTHAPPGLLLLACLTPPRTGGATALADAPTVLDALPPRLVRRFEEEGWLLTRTYNDEIGACWEESFGTDDRAAVEDYCRANAIECAWQPDGTLRTRQRRRAVVRHQATGRRCWFNQIAFLNEWTMAPEVREYLVDVYGPDGLPFNTRFGNGDPIGEDVVRLIDAVYESHTVREPWRAGDLMLVDNVRTAHSREPFEPPRDVVVAMAEPLPPTTCAPVPDGSAR</sequence>
<dbReference type="InterPro" id="IPR050411">
    <property type="entry name" value="AlphaKG_dependent_hydroxylases"/>
</dbReference>
<dbReference type="GO" id="GO:0017000">
    <property type="term" value="P:antibiotic biosynthetic process"/>
    <property type="evidence" value="ECO:0007669"/>
    <property type="project" value="UniProtKB-KW"/>
</dbReference>
<dbReference type="InterPro" id="IPR042098">
    <property type="entry name" value="TauD-like_sf"/>
</dbReference>
<keyword evidence="3" id="KW-0408">Iron</keyword>
<dbReference type="PANTHER" id="PTHR10696">
    <property type="entry name" value="GAMMA-BUTYROBETAINE HYDROXYLASE-RELATED"/>
    <property type="match status" value="1"/>
</dbReference>
<keyword evidence="8" id="KW-1185">Reference proteome</keyword>
<evidence type="ECO:0000259" key="6">
    <source>
        <dbReference type="Pfam" id="PF02668"/>
    </source>
</evidence>